<dbReference type="AlphaFoldDB" id="A0AAE0J7P0"/>
<name>A0AAE0J7P0_9PEZI</name>
<feature type="region of interest" description="Disordered" evidence="1">
    <location>
        <begin position="1"/>
        <end position="26"/>
    </location>
</feature>
<evidence type="ECO:0000313" key="2">
    <source>
        <dbReference type="EMBL" id="KAK3338471.1"/>
    </source>
</evidence>
<dbReference type="EMBL" id="JAUEPP010000008">
    <property type="protein sequence ID" value="KAK3338471.1"/>
    <property type="molecule type" value="Genomic_DNA"/>
</dbReference>
<reference evidence="2" key="2">
    <citation type="submission" date="2023-06" db="EMBL/GenBank/DDBJ databases">
        <authorList>
            <consortium name="Lawrence Berkeley National Laboratory"/>
            <person name="Haridas S."/>
            <person name="Hensen N."/>
            <person name="Bonometti L."/>
            <person name="Westerberg I."/>
            <person name="Brannstrom I.O."/>
            <person name="Guillou S."/>
            <person name="Cros-Aarteil S."/>
            <person name="Calhoun S."/>
            <person name="Kuo A."/>
            <person name="Mondo S."/>
            <person name="Pangilinan J."/>
            <person name="Riley R."/>
            <person name="Labutti K."/>
            <person name="Andreopoulos B."/>
            <person name="Lipzen A."/>
            <person name="Chen C."/>
            <person name="Yanf M."/>
            <person name="Daum C."/>
            <person name="Ng V."/>
            <person name="Clum A."/>
            <person name="Steindorff A."/>
            <person name="Ohm R."/>
            <person name="Martin F."/>
            <person name="Silar P."/>
            <person name="Natvig D."/>
            <person name="Lalanne C."/>
            <person name="Gautier V."/>
            <person name="Ament-Velasquez S.L."/>
            <person name="Kruys A."/>
            <person name="Hutchinson M.I."/>
            <person name="Powell A.J."/>
            <person name="Barry K."/>
            <person name="Miller A.N."/>
            <person name="Grigoriev I.V."/>
            <person name="Debuchy R."/>
            <person name="Gladieux P."/>
            <person name="Thoren M.H."/>
            <person name="Johannesson H."/>
        </authorList>
    </citation>
    <scope>NUCLEOTIDE SEQUENCE</scope>
    <source>
        <strain evidence="2">CBS 560.94</strain>
    </source>
</reference>
<gene>
    <name evidence="2" type="ORF">B0H65DRAFT_582542</name>
</gene>
<sequence length="159" mass="18067">MARVSEELLSRLHRGKNPATSGLETSDTEITIIEFGDKEKGKKDFWTAFEPHNVEDYPDEPADYASIVRYKRPRGYLAVEKDEDDFPVWIEWKPMGNHAEGSIEEKVADLRTLTLAEILHLPKPNSLQRGGAQTESVVMAKSKEREEAKAREEVDVKKA</sequence>
<evidence type="ECO:0000256" key="1">
    <source>
        <dbReference type="SAM" id="MobiDB-lite"/>
    </source>
</evidence>
<dbReference type="RefSeq" id="XP_062677922.1">
    <property type="nucleotide sequence ID" value="XM_062830856.1"/>
</dbReference>
<dbReference type="GeneID" id="87868010"/>
<comment type="caution">
    <text evidence="2">The sequence shown here is derived from an EMBL/GenBank/DDBJ whole genome shotgun (WGS) entry which is preliminary data.</text>
</comment>
<accession>A0AAE0J7P0</accession>
<dbReference type="Proteomes" id="UP001278500">
    <property type="component" value="Unassembled WGS sequence"/>
</dbReference>
<feature type="compositionally biased region" description="Basic and acidic residues" evidence="1">
    <location>
        <begin position="1"/>
        <end position="10"/>
    </location>
</feature>
<evidence type="ECO:0000313" key="3">
    <source>
        <dbReference type="Proteomes" id="UP001278500"/>
    </source>
</evidence>
<reference evidence="2" key="1">
    <citation type="journal article" date="2023" name="Mol. Phylogenet. Evol.">
        <title>Genome-scale phylogeny and comparative genomics of the fungal order Sordariales.</title>
        <authorList>
            <person name="Hensen N."/>
            <person name="Bonometti L."/>
            <person name="Westerberg I."/>
            <person name="Brannstrom I.O."/>
            <person name="Guillou S."/>
            <person name="Cros-Aarteil S."/>
            <person name="Calhoun S."/>
            <person name="Haridas S."/>
            <person name="Kuo A."/>
            <person name="Mondo S."/>
            <person name="Pangilinan J."/>
            <person name="Riley R."/>
            <person name="LaButti K."/>
            <person name="Andreopoulos B."/>
            <person name="Lipzen A."/>
            <person name="Chen C."/>
            <person name="Yan M."/>
            <person name="Daum C."/>
            <person name="Ng V."/>
            <person name="Clum A."/>
            <person name="Steindorff A."/>
            <person name="Ohm R.A."/>
            <person name="Martin F."/>
            <person name="Silar P."/>
            <person name="Natvig D.O."/>
            <person name="Lalanne C."/>
            <person name="Gautier V."/>
            <person name="Ament-Velasquez S.L."/>
            <person name="Kruys A."/>
            <person name="Hutchinson M.I."/>
            <person name="Powell A.J."/>
            <person name="Barry K."/>
            <person name="Miller A.N."/>
            <person name="Grigoriev I.V."/>
            <person name="Debuchy R."/>
            <person name="Gladieux P."/>
            <person name="Hiltunen Thoren M."/>
            <person name="Johannesson H."/>
        </authorList>
    </citation>
    <scope>NUCLEOTIDE SEQUENCE</scope>
    <source>
        <strain evidence="2">CBS 560.94</strain>
    </source>
</reference>
<keyword evidence="3" id="KW-1185">Reference proteome</keyword>
<protein>
    <submittedName>
        <fullName evidence="2">Uncharacterized protein</fullName>
    </submittedName>
</protein>
<proteinExistence type="predicted"/>
<organism evidence="2 3">
    <name type="scientific">Neurospora tetraspora</name>
    <dbReference type="NCBI Taxonomy" id="94610"/>
    <lineage>
        <taxon>Eukaryota</taxon>
        <taxon>Fungi</taxon>
        <taxon>Dikarya</taxon>
        <taxon>Ascomycota</taxon>
        <taxon>Pezizomycotina</taxon>
        <taxon>Sordariomycetes</taxon>
        <taxon>Sordariomycetidae</taxon>
        <taxon>Sordariales</taxon>
        <taxon>Sordariaceae</taxon>
        <taxon>Neurospora</taxon>
    </lineage>
</organism>